<keyword evidence="1" id="KW-0732">Signal</keyword>
<dbReference type="KEGG" id="rmai:MACH21_33270"/>
<accession>A0AA48KMF8</accession>
<evidence type="ECO:0000313" key="2">
    <source>
        <dbReference type="EMBL" id="BDW87150.1"/>
    </source>
</evidence>
<organism evidence="2 3">
    <name type="scientific">Roseicyclus marinus</name>
    <dbReference type="NCBI Taxonomy" id="2161673"/>
    <lineage>
        <taxon>Bacteria</taxon>
        <taxon>Pseudomonadati</taxon>
        <taxon>Pseudomonadota</taxon>
        <taxon>Alphaproteobacteria</taxon>
        <taxon>Rhodobacterales</taxon>
        <taxon>Roseobacteraceae</taxon>
        <taxon>Roseicyclus</taxon>
    </lineage>
</organism>
<dbReference type="EMBL" id="AP027266">
    <property type="protein sequence ID" value="BDW87150.1"/>
    <property type="molecule type" value="Genomic_DNA"/>
</dbReference>
<feature type="signal peptide" evidence="1">
    <location>
        <begin position="1"/>
        <end position="22"/>
    </location>
</feature>
<evidence type="ECO:0000313" key="3">
    <source>
        <dbReference type="Proteomes" id="UP001337723"/>
    </source>
</evidence>
<gene>
    <name evidence="2" type="ORF">MACH21_33270</name>
</gene>
<sequence length="138" mass="14588">MMTQRWGGGVCLALMIGSAASAEGWSVIDFNAVNSRSICMNYAETTIETYRSRFGAPGFTGRSEWTVGGYDLRGEVVDALFVCVDEAGLVSPLMVLHNTDDDSDARELIADRLGDIWDEIVAGGGTTLGGTTLGGATK</sequence>
<keyword evidence="3" id="KW-1185">Reference proteome</keyword>
<protein>
    <submittedName>
        <fullName evidence="2">Uncharacterized protein</fullName>
    </submittedName>
</protein>
<name>A0AA48KMF8_9RHOB</name>
<dbReference type="Proteomes" id="UP001337723">
    <property type="component" value="Chromosome"/>
</dbReference>
<feature type="chain" id="PRO_5041446945" evidence="1">
    <location>
        <begin position="23"/>
        <end position="138"/>
    </location>
</feature>
<dbReference type="AlphaFoldDB" id="A0AA48KMF8"/>
<evidence type="ECO:0000256" key="1">
    <source>
        <dbReference type="SAM" id="SignalP"/>
    </source>
</evidence>
<proteinExistence type="predicted"/>
<reference evidence="2 3" key="1">
    <citation type="submission" date="2023-01" db="EMBL/GenBank/DDBJ databases">
        <title>Complete genome sequence of Roseicyclus marinus strain Dej080120_10.</title>
        <authorList>
            <person name="Ueki S."/>
            <person name="Maruyama F."/>
        </authorList>
    </citation>
    <scope>NUCLEOTIDE SEQUENCE [LARGE SCALE GENOMIC DNA]</scope>
    <source>
        <strain evidence="2 3">Dej080120_10</strain>
    </source>
</reference>
<dbReference type="RefSeq" id="WP_338273233.1">
    <property type="nucleotide sequence ID" value="NZ_AP027266.1"/>
</dbReference>